<keyword evidence="9 13" id="KW-1133">Transmembrane helix</keyword>
<dbReference type="InterPro" id="IPR001680">
    <property type="entry name" value="WD40_rpt"/>
</dbReference>
<proteinExistence type="predicted"/>
<evidence type="ECO:0000256" key="11">
    <source>
        <dbReference type="PROSITE-ProRule" id="PRU00221"/>
    </source>
</evidence>
<dbReference type="Pfam" id="PF00400">
    <property type="entry name" value="WD40"/>
    <property type="match status" value="2"/>
</dbReference>
<evidence type="ECO:0000256" key="6">
    <source>
        <dbReference type="ARBA" id="ARBA00022824"/>
    </source>
</evidence>
<keyword evidence="4 13" id="KW-0812">Transmembrane</keyword>
<dbReference type="AlphaFoldDB" id="A0A0C3BWR5"/>
<organism evidence="14 15">
    <name type="scientific">Piloderma croceum (strain F 1598)</name>
    <dbReference type="NCBI Taxonomy" id="765440"/>
    <lineage>
        <taxon>Eukaryota</taxon>
        <taxon>Fungi</taxon>
        <taxon>Dikarya</taxon>
        <taxon>Basidiomycota</taxon>
        <taxon>Agaricomycotina</taxon>
        <taxon>Agaricomycetes</taxon>
        <taxon>Agaricomycetidae</taxon>
        <taxon>Atheliales</taxon>
        <taxon>Atheliaceae</taxon>
        <taxon>Piloderma</taxon>
    </lineage>
</organism>
<evidence type="ECO:0000256" key="3">
    <source>
        <dbReference type="ARBA" id="ARBA00022574"/>
    </source>
</evidence>
<name>A0A0C3BWR5_PILCF</name>
<evidence type="ECO:0000256" key="12">
    <source>
        <dbReference type="SAM" id="MobiDB-lite"/>
    </source>
</evidence>
<keyword evidence="5" id="KW-0677">Repeat</keyword>
<dbReference type="PANTHER" id="PTHR23284">
    <property type="entry name" value="PROLACTIN REGULATORY ELEMENT BINDING PROTEIN"/>
    <property type="match status" value="1"/>
</dbReference>
<dbReference type="GO" id="GO:0006888">
    <property type="term" value="P:endoplasmic reticulum to Golgi vesicle-mediated transport"/>
    <property type="evidence" value="ECO:0007669"/>
    <property type="project" value="TreeGrafter"/>
</dbReference>
<dbReference type="InterPro" id="IPR011047">
    <property type="entry name" value="Quinoprotein_ADH-like_sf"/>
</dbReference>
<dbReference type="InParanoid" id="A0A0C3BWR5"/>
<sequence length="417" mass="45068">MRTQHTQHSLPAFPVYSSAFLSPDELVLGGGGGASRSGIKNKLRLYHVGDNRTLDLIDELELEKDEDAPMSMTAHPDNKQLVCGINSTPTKLEKGQNENCRVYDLQEKKLTLVGTRGTLTVSTDNDDYQKVTVLSPDAKLLAVAGNRDLSLLTYPSLIPAASSIQTSHDIYDATFSSTTLVIATTHNLLVYALPSASADSSTTKGKGKGKRKGKQKSKAQTELELELLQTIELPVLPGAVEGASFRAARFHPHTPTTLYTIVNTTPPRTRKTKTTTRPAFVVKWSVPASADANDGEKEEKTEWEAAKVRKVGEKGVTCFDVSPDGRFLAFGSSDYTIGILDANTLGPLLTILKAHEFPPTTLRFSPTSNLLVSGSADNSVRVISVPAELGGQSWGILLVIILTLIVILLAIAFQMLR</sequence>
<dbReference type="InterPro" id="IPR015943">
    <property type="entry name" value="WD40/YVTN_repeat-like_dom_sf"/>
</dbReference>
<evidence type="ECO:0000256" key="8">
    <source>
        <dbReference type="ARBA" id="ARBA00022927"/>
    </source>
</evidence>
<keyword evidence="10 13" id="KW-0472">Membrane</keyword>
<dbReference type="GO" id="GO:0015031">
    <property type="term" value="P:protein transport"/>
    <property type="evidence" value="ECO:0007669"/>
    <property type="project" value="UniProtKB-KW"/>
</dbReference>
<dbReference type="Proteomes" id="UP000054166">
    <property type="component" value="Unassembled WGS sequence"/>
</dbReference>
<accession>A0A0C3BWR5</accession>
<keyword evidence="2" id="KW-0813">Transport</keyword>
<dbReference type="GO" id="GO:0005789">
    <property type="term" value="C:endoplasmic reticulum membrane"/>
    <property type="evidence" value="ECO:0007669"/>
    <property type="project" value="UniProtKB-SubCell"/>
</dbReference>
<dbReference type="SMART" id="SM00320">
    <property type="entry name" value="WD40"/>
    <property type="match status" value="2"/>
</dbReference>
<dbReference type="GO" id="GO:0003400">
    <property type="term" value="P:regulation of COPII vesicle coating"/>
    <property type="evidence" value="ECO:0007669"/>
    <property type="project" value="TreeGrafter"/>
</dbReference>
<evidence type="ECO:0000256" key="13">
    <source>
        <dbReference type="SAM" id="Phobius"/>
    </source>
</evidence>
<feature type="transmembrane region" description="Helical" evidence="13">
    <location>
        <begin position="394"/>
        <end position="416"/>
    </location>
</feature>
<dbReference type="Gene3D" id="2.130.10.10">
    <property type="entry name" value="YVTN repeat-like/Quinoprotein amine dehydrogenase"/>
    <property type="match status" value="2"/>
</dbReference>
<dbReference type="OrthoDB" id="2013972at2759"/>
<dbReference type="EMBL" id="KN832972">
    <property type="protein sequence ID" value="KIM90988.1"/>
    <property type="molecule type" value="Genomic_DNA"/>
</dbReference>
<evidence type="ECO:0000313" key="15">
    <source>
        <dbReference type="Proteomes" id="UP000054166"/>
    </source>
</evidence>
<evidence type="ECO:0000256" key="4">
    <source>
        <dbReference type="ARBA" id="ARBA00022692"/>
    </source>
</evidence>
<reference evidence="14 15" key="1">
    <citation type="submission" date="2014-04" db="EMBL/GenBank/DDBJ databases">
        <authorList>
            <consortium name="DOE Joint Genome Institute"/>
            <person name="Kuo A."/>
            <person name="Tarkka M."/>
            <person name="Buscot F."/>
            <person name="Kohler A."/>
            <person name="Nagy L.G."/>
            <person name="Floudas D."/>
            <person name="Copeland A."/>
            <person name="Barry K.W."/>
            <person name="Cichocki N."/>
            <person name="Veneault-Fourrey C."/>
            <person name="LaButti K."/>
            <person name="Lindquist E.A."/>
            <person name="Lipzen A."/>
            <person name="Lundell T."/>
            <person name="Morin E."/>
            <person name="Murat C."/>
            <person name="Sun H."/>
            <person name="Tunlid A."/>
            <person name="Henrissat B."/>
            <person name="Grigoriev I.V."/>
            <person name="Hibbett D.S."/>
            <person name="Martin F."/>
            <person name="Nordberg H.P."/>
            <person name="Cantor M.N."/>
            <person name="Hua S.X."/>
        </authorList>
    </citation>
    <scope>NUCLEOTIDE SEQUENCE [LARGE SCALE GENOMIC DNA]</scope>
    <source>
        <strain evidence="14 15">F 1598</strain>
    </source>
</reference>
<protein>
    <submittedName>
        <fullName evidence="14">Uncharacterized protein</fullName>
    </submittedName>
</protein>
<dbReference type="SUPFAM" id="SSF50998">
    <property type="entry name" value="Quinoprotein alcohol dehydrogenase-like"/>
    <property type="match status" value="1"/>
</dbReference>
<dbReference type="PANTHER" id="PTHR23284:SF0">
    <property type="entry name" value="PROLACTIN REGULATORY ELEMENT-BINDING PROTEIN"/>
    <property type="match status" value="1"/>
</dbReference>
<dbReference type="HOGENOM" id="CLU_037666_0_0_1"/>
<keyword evidence="6" id="KW-0256">Endoplasmic reticulum</keyword>
<evidence type="ECO:0000256" key="9">
    <source>
        <dbReference type="ARBA" id="ARBA00022989"/>
    </source>
</evidence>
<keyword evidence="8" id="KW-0653">Protein transport</keyword>
<feature type="region of interest" description="Disordered" evidence="12">
    <location>
        <begin position="198"/>
        <end position="218"/>
    </location>
</feature>
<keyword evidence="7" id="KW-0931">ER-Golgi transport</keyword>
<keyword evidence="3 11" id="KW-0853">WD repeat</keyword>
<feature type="compositionally biased region" description="Basic residues" evidence="12">
    <location>
        <begin position="205"/>
        <end position="217"/>
    </location>
</feature>
<dbReference type="PROSITE" id="PS50082">
    <property type="entry name" value="WD_REPEATS_2"/>
    <property type="match status" value="1"/>
</dbReference>
<dbReference type="STRING" id="765440.A0A0C3BWR5"/>
<evidence type="ECO:0000256" key="2">
    <source>
        <dbReference type="ARBA" id="ARBA00022448"/>
    </source>
</evidence>
<gene>
    <name evidence="14" type="ORF">PILCRDRAFT_811489</name>
</gene>
<evidence type="ECO:0000256" key="1">
    <source>
        <dbReference type="ARBA" id="ARBA00004648"/>
    </source>
</evidence>
<evidence type="ECO:0000256" key="10">
    <source>
        <dbReference type="ARBA" id="ARBA00023136"/>
    </source>
</evidence>
<feature type="repeat" description="WD" evidence="11">
    <location>
        <begin position="352"/>
        <end position="382"/>
    </location>
</feature>
<reference evidence="15" key="2">
    <citation type="submission" date="2015-01" db="EMBL/GenBank/DDBJ databases">
        <title>Evolutionary Origins and Diversification of the Mycorrhizal Mutualists.</title>
        <authorList>
            <consortium name="DOE Joint Genome Institute"/>
            <consortium name="Mycorrhizal Genomics Consortium"/>
            <person name="Kohler A."/>
            <person name="Kuo A."/>
            <person name="Nagy L.G."/>
            <person name="Floudas D."/>
            <person name="Copeland A."/>
            <person name="Barry K.W."/>
            <person name="Cichocki N."/>
            <person name="Veneault-Fourrey C."/>
            <person name="LaButti K."/>
            <person name="Lindquist E.A."/>
            <person name="Lipzen A."/>
            <person name="Lundell T."/>
            <person name="Morin E."/>
            <person name="Murat C."/>
            <person name="Riley R."/>
            <person name="Ohm R."/>
            <person name="Sun H."/>
            <person name="Tunlid A."/>
            <person name="Henrissat B."/>
            <person name="Grigoriev I.V."/>
            <person name="Hibbett D.S."/>
            <person name="Martin F."/>
        </authorList>
    </citation>
    <scope>NUCLEOTIDE SEQUENCE [LARGE SCALE GENOMIC DNA]</scope>
    <source>
        <strain evidence="15">F 1598</strain>
    </source>
</reference>
<keyword evidence="15" id="KW-1185">Reference proteome</keyword>
<dbReference type="FunCoup" id="A0A0C3BWR5">
    <property type="interactions" value="67"/>
</dbReference>
<comment type="subcellular location">
    <subcellularLocation>
        <location evidence="1">Endoplasmic reticulum membrane</location>
        <topology evidence="1">Single-pass type II membrane protein</topology>
    </subcellularLocation>
</comment>
<evidence type="ECO:0000256" key="7">
    <source>
        <dbReference type="ARBA" id="ARBA00022892"/>
    </source>
</evidence>
<evidence type="ECO:0000256" key="5">
    <source>
        <dbReference type="ARBA" id="ARBA00022737"/>
    </source>
</evidence>
<evidence type="ECO:0000313" key="14">
    <source>
        <dbReference type="EMBL" id="KIM90988.1"/>
    </source>
</evidence>
<dbReference type="GO" id="GO:0005085">
    <property type="term" value="F:guanyl-nucleotide exchange factor activity"/>
    <property type="evidence" value="ECO:0007669"/>
    <property type="project" value="InterPro"/>
</dbReference>
<dbReference type="InterPro" id="IPR045260">
    <property type="entry name" value="Sec12-like"/>
</dbReference>
<dbReference type="PROSITE" id="PS50294">
    <property type="entry name" value="WD_REPEATS_REGION"/>
    <property type="match status" value="1"/>
</dbReference>